<dbReference type="EMBL" id="LVJS01000109">
    <property type="protein sequence ID" value="KZC22418.1"/>
    <property type="molecule type" value="Genomic_DNA"/>
</dbReference>
<comment type="caution">
    <text evidence="2">The sequence shown here is derived from an EMBL/GenBank/DDBJ whole genome shotgun (WGS) entry which is preliminary data.</text>
</comment>
<dbReference type="PROSITE" id="PS51787">
    <property type="entry name" value="LON_N"/>
    <property type="match status" value="1"/>
</dbReference>
<proteinExistence type="predicted"/>
<organism evidence="2 3">
    <name type="scientific">Rhodanobacter thiooxydans</name>
    <dbReference type="NCBI Taxonomy" id="416169"/>
    <lineage>
        <taxon>Bacteria</taxon>
        <taxon>Pseudomonadati</taxon>
        <taxon>Pseudomonadota</taxon>
        <taxon>Gammaproteobacteria</taxon>
        <taxon>Lysobacterales</taxon>
        <taxon>Rhodanobacteraceae</taxon>
        <taxon>Rhodanobacter</taxon>
    </lineage>
</organism>
<feature type="domain" description="Lon N-terminal" evidence="1">
    <location>
        <begin position="9"/>
        <end position="200"/>
    </location>
</feature>
<dbReference type="Gene3D" id="1.10.4060.10">
    <property type="entry name" value="BPP1347 like domain"/>
    <property type="match status" value="1"/>
</dbReference>
<dbReference type="InterPro" id="IPR003111">
    <property type="entry name" value="Lon_prtase_N"/>
</dbReference>
<dbReference type="PANTHER" id="PTHR46732:SF8">
    <property type="entry name" value="ATP-DEPENDENT PROTEASE LA (LON) DOMAIN PROTEIN"/>
    <property type="match status" value="1"/>
</dbReference>
<dbReference type="SMART" id="SM00464">
    <property type="entry name" value="LON"/>
    <property type="match status" value="1"/>
</dbReference>
<name>A0A154QDX2_9GAMM</name>
<dbReference type="Gene3D" id="2.30.130.40">
    <property type="entry name" value="LON domain-like"/>
    <property type="match status" value="1"/>
</dbReference>
<dbReference type="SUPFAM" id="SSF88697">
    <property type="entry name" value="PUA domain-like"/>
    <property type="match status" value="1"/>
</dbReference>
<reference evidence="2 3" key="1">
    <citation type="journal article" date="2016" name="MBio">
        <title>Lateral Gene Transfer in a Heavy Metal-Contaminated-Groundwater Microbial Community.</title>
        <authorList>
            <person name="Hemme C.L."/>
            <person name="Green S.J."/>
            <person name="Rishishwar L."/>
            <person name="Prakash O."/>
            <person name="Pettenato A."/>
            <person name="Chakraborty R."/>
            <person name="Deutschbauer A.M."/>
            <person name="Van Nostrand J.D."/>
            <person name="Wu L."/>
            <person name="He Z."/>
            <person name="Jordan I.K."/>
            <person name="Hazen T.C."/>
            <person name="Arkin A.P."/>
            <person name="Kostka J.E."/>
            <person name="Zhou J."/>
        </authorList>
    </citation>
    <scope>NUCLEOTIDE SEQUENCE [LARGE SCALE GENOMIC DNA]</scope>
    <source>
        <strain evidence="2 3">FW104-T7</strain>
    </source>
</reference>
<dbReference type="eggNOG" id="COG2802">
    <property type="taxonomic scope" value="Bacteria"/>
</dbReference>
<dbReference type="STRING" id="416169.RHOFW104T7_00845"/>
<evidence type="ECO:0000313" key="3">
    <source>
        <dbReference type="Proteomes" id="UP000076131"/>
    </source>
</evidence>
<accession>A0A154QDX2</accession>
<protein>
    <submittedName>
        <fullName evidence="2">Peptidase S16</fullName>
    </submittedName>
</protein>
<dbReference type="InterPro" id="IPR046336">
    <property type="entry name" value="Lon_prtase_N_sf"/>
</dbReference>
<evidence type="ECO:0000313" key="2">
    <source>
        <dbReference type="EMBL" id="KZC22418.1"/>
    </source>
</evidence>
<keyword evidence="3" id="KW-1185">Reference proteome</keyword>
<sequence length="202" mass="22546">MVAQSQSPLVEMPLFPLASVLFPGSQLQLRIFEPRYLDLVRECARHGTGFGVCLILEGKEVGEPALPAAIGTIARISDFHRGDDGLLGIVAEGGSRFRVARSRARVDGLLRGDVEVWPDEPEQPVPVEFALLQTILERLIETMAPQWRDAPRSAYDDSSWLGFRLAELLPLDAGEQQRMLELPDPVQRLAELRDILPRFQKP</sequence>
<gene>
    <name evidence="2" type="ORF">RHOFW104T7_00845</name>
</gene>
<evidence type="ECO:0000259" key="1">
    <source>
        <dbReference type="PROSITE" id="PS51787"/>
    </source>
</evidence>
<dbReference type="InterPro" id="IPR015947">
    <property type="entry name" value="PUA-like_sf"/>
</dbReference>
<dbReference type="Pfam" id="PF02190">
    <property type="entry name" value="LON_substr_bdg"/>
    <property type="match status" value="1"/>
</dbReference>
<dbReference type="RefSeq" id="WP_008438135.1">
    <property type="nucleotide sequence ID" value="NZ_LVJS01000109.1"/>
</dbReference>
<dbReference type="AlphaFoldDB" id="A0A154QDX2"/>
<dbReference type="PANTHER" id="PTHR46732">
    <property type="entry name" value="ATP-DEPENDENT PROTEASE LA (LON) DOMAIN PROTEIN"/>
    <property type="match status" value="1"/>
</dbReference>
<dbReference type="Proteomes" id="UP000076131">
    <property type="component" value="Unassembled WGS sequence"/>
</dbReference>